<dbReference type="InterPro" id="IPR058568">
    <property type="entry name" value="Ig_TRAPPC9_Trs120_4th"/>
</dbReference>
<dbReference type="GeneID" id="19162226"/>
<evidence type="ECO:0008006" key="11">
    <source>
        <dbReference type="Google" id="ProtNLM"/>
    </source>
</evidence>
<feature type="region of interest" description="Disordered" evidence="3">
    <location>
        <begin position="202"/>
        <end position="247"/>
    </location>
</feature>
<dbReference type="Pfam" id="PF26254">
    <property type="entry name" value="Ig_TRAPPC9-Trs120_1st"/>
    <property type="match status" value="1"/>
</dbReference>
<name>W9Y3C3_9EURO</name>
<evidence type="ECO:0000313" key="10">
    <source>
        <dbReference type="Proteomes" id="UP000019484"/>
    </source>
</evidence>
<dbReference type="Pfam" id="PF26280">
    <property type="entry name" value="Ig_TRAPPC9-Trs120_2nd"/>
    <property type="match status" value="1"/>
</dbReference>
<reference evidence="9 10" key="1">
    <citation type="submission" date="2013-03" db="EMBL/GenBank/DDBJ databases">
        <title>The Genome Sequence of Capronia coronata CBS 617.96.</title>
        <authorList>
            <consortium name="The Broad Institute Genomics Platform"/>
            <person name="Cuomo C."/>
            <person name="de Hoog S."/>
            <person name="Gorbushina A."/>
            <person name="Walker B."/>
            <person name="Young S.K."/>
            <person name="Zeng Q."/>
            <person name="Gargeya S."/>
            <person name="Fitzgerald M."/>
            <person name="Haas B."/>
            <person name="Abouelleil A."/>
            <person name="Allen A.W."/>
            <person name="Alvarado L."/>
            <person name="Arachchi H.M."/>
            <person name="Berlin A.M."/>
            <person name="Chapman S.B."/>
            <person name="Gainer-Dewar J."/>
            <person name="Goldberg J."/>
            <person name="Griggs A."/>
            <person name="Gujja S."/>
            <person name="Hansen M."/>
            <person name="Howarth C."/>
            <person name="Imamovic A."/>
            <person name="Ireland A."/>
            <person name="Larimer J."/>
            <person name="McCowan C."/>
            <person name="Murphy C."/>
            <person name="Pearson M."/>
            <person name="Poon T.W."/>
            <person name="Priest M."/>
            <person name="Roberts A."/>
            <person name="Saif S."/>
            <person name="Shea T."/>
            <person name="Sisk P."/>
            <person name="Sykes S."/>
            <person name="Wortman J."/>
            <person name="Nusbaum C."/>
            <person name="Birren B."/>
        </authorList>
    </citation>
    <scope>NUCLEOTIDE SEQUENCE [LARGE SCALE GENOMIC DNA]</scope>
    <source>
        <strain evidence="9 10">CBS 617.96</strain>
    </source>
</reference>
<feature type="domain" description="Trs120/TRAPPC9 third Ig-like" evidence="7">
    <location>
        <begin position="1001"/>
        <end position="1195"/>
    </location>
</feature>
<dbReference type="InterPro" id="IPR058565">
    <property type="entry name" value="Ig_TRAPPC9_Trs120_1st"/>
</dbReference>
<dbReference type="GO" id="GO:0005802">
    <property type="term" value="C:trans-Golgi network"/>
    <property type="evidence" value="ECO:0007669"/>
    <property type="project" value="TreeGrafter"/>
</dbReference>
<evidence type="ECO:0000259" key="8">
    <source>
        <dbReference type="Pfam" id="PF26283"/>
    </source>
</evidence>
<evidence type="ECO:0000259" key="5">
    <source>
        <dbReference type="Pfam" id="PF26251"/>
    </source>
</evidence>
<feature type="domain" description="Trs120/TRAPPC9 first Ig-like" evidence="6">
    <location>
        <begin position="656"/>
        <end position="847"/>
    </location>
</feature>
<feature type="compositionally biased region" description="Polar residues" evidence="3">
    <location>
        <begin position="207"/>
        <end position="219"/>
    </location>
</feature>
<feature type="compositionally biased region" description="Low complexity" evidence="3">
    <location>
        <begin position="220"/>
        <end position="234"/>
    </location>
</feature>
<evidence type="ECO:0000259" key="7">
    <source>
        <dbReference type="Pfam" id="PF26282"/>
    </source>
</evidence>
<evidence type="ECO:0000256" key="2">
    <source>
        <dbReference type="ARBA" id="ARBA00023034"/>
    </source>
</evidence>
<dbReference type="InterPro" id="IPR013935">
    <property type="entry name" value="Trs120_TRAPPC9"/>
</dbReference>
<proteinExistence type="predicted"/>
<dbReference type="PANTHER" id="PTHR21512:SF5">
    <property type="entry name" value="TRAFFICKING PROTEIN PARTICLE COMPLEX SUBUNIT 9"/>
    <property type="match status" value="1"/>
</dbReference>
<evidence type="ECO:0000259" key="6">
    <source>
        <dbReference type="Pfam" id="PF26254"/>
    </source>
</evidence>
<evidence type="ECO:0000256" key="1">
    <source>
        <dbReference type="ARBA" id="ARBA00004555"/>
    </source>
</evidence>
<organism evidence="9 10">
    <name type="scientific">Capronia coronata CBS 617.96</name>
    <dbReference type="NCBI Taxonomy" id="1182541"/>
    <lineage>
        <taxon>Eukaryota</taxon>
        <taxon>Fungi</taxon>
        <taxon>Dikarya</taxon>
        <taxon>Ascomycota</taxon>
        <taxon>Pezizomycotina</taxon>
        <taxon>Eurotiomycetes</taxon>
        <taxon>Chaetothyriomycetidae</taxon>
        <taxon>Chaetothyriales</taxon>
        <taxon>Herpotrichiellaceae</taxon>
        <taxon>Capronia</taxon>
    </lineage>
</organism>
<protein>
    <recommendedName>
        <fullName evidence="11">Hypercellular protein HypA</fullName>
    </recommendedName>
</protein>
<dbReference type="eggNOG" id="KOG1953">
    <property type="taxonomic scope" value="Eukaryota"/>
</dbReference>
<comment type="caution">
    <text evidence="9">The sequence shown here is derived from an EMBL/GenBank/DDBJ whole genome shotgun (WGS) entry which is preliminary data.</text>
</comment>
<keyword evidence="10" id="KW-1185">Reference proteome</keyword>
<dbReference type="PANTHER" id="PTHR21512">
    <property type="entry name" value="TRAFFICKING PROTEIN PARTICLE COMPLEX SUBUNIT 9"/>
    <property type="match status" value="1"/>
</dbReference>
<accession>W9Y3C3</accession>
<dbReference type="EMBL" id="AMWN01000006">
    <property type="protein sequence ID" value="EXJ83741.1"/>
    <property type="molecule type" value="Genomic_DNA"/>
</dbReference>
<keyword evidence="2" id="KW-0333">Golgi apparatus</keyword>
<evidence type="ECO:0000259" key="4">
    <source>
        <dbReference type="Pfam" id="PF08626"/>
    </source>
</evidence>
<dbReference type="Pfam" id="PF26282">
    <property type="entry name" value="Ig_TRAPPC9-Trs120_3rd"/>
    <property type="match status" value="1"/>
</dbReference>
<dbReference type="HOGENOM" id="CLU_002231_0_0_1"/>
<dbReference type="STRING" id="1182541.W9Y3C3"/>
<dbReference type="Pfam" id="PF26251">
    <property type="entry name" value="TPR_TRAPPC9-Trs120"/>
    <property type="match status" value="1"/>
</dbReference>
<dbReference type="Pfam" id="PF26283">
    <property type="entry name" value="Ig_TRAPPC9-Trs120_4th"/>
    <property type="match status" value="1"/>
</dbReference>
<feature type="domain" description="Trs120/TRAPPC9 TPR region" evidence="5">
    <location>
        <begin position="342"/>
        <end position="641"/>
    </location>
</feature>
<dbReference type="InterPro" id="IPR058564">
    <property type="entry name" value="TPR_TRAPPC9_Trs120"/>
</dbReference>
<dbReference type="InterPro" id="IPR058563">
    <property type="entry name" value="Trs120_TRAPPC9_N"/>
</dbReference>
<evidence type="ECO:0000256" key="3">
    <source>
        <dbReference type="SAM" id="MobiDB-lite"/>
    </source>
</evidence>
<dbReference type="Pfam" id="PF08626">
    <property type="entry name" value="TRAPPC9-Trs120"/>
    <property type="match status" value="1"/>
</dbReference>
<sequence length="1358" mass="148136">MGYNPFLPTAGARVNVLCIPAGRIAPERFLKFVKLLQNAAIVKANLVDSSQAPDGLHPSSKDGYCIFYDVSATQDAPRAHLFPFETNSRFQVLLGIVDGERVGSAVRASGNFDDTTKQDVLSDLEAIKAGFFEQVQAHPGLLVRQLIYCDKETPTSLDSDILPLTDVDGTDAALDVMVRVSRLLMEGIVTVVEDFREQPISMVPGANTPTFARTGNTPISSSASSSSTPVKSASPRPPSNDAEIQSETSRGRFKVIQGMYHLQGGLWNDAMDSLSEGASIAQNGHDHLWHGRALECLLLCMLLLSWSDRGFTVPQVCRSLPNRSVVFQTESSSTPSDSQKALARLMPPIVETILELYARVSNLDLGGSLQDVLREARVRNVNILVFVKRNGGVLNRECLDRLVLSRTETEGDSLPSEGEPVAISKAGLANILIETLQACQASNSSTHPTSILVAVASSLSLLGLNRKHAFYLRQLMQQFVHKLIEARKIGAAEAGIHPAAGLPPVNNAPQGILPEMVLGIRSMLSLASGAYGVPLPAIPTPRRLIPADLGDIDAKLRVWAAEHSSGELLLKIEMLRTCVGVSEALPDVPTGLYLASAILRVAKQSVTMSKQLNTAPPLISADGQLRLLDSIKRGVSVAPRLGAPGYRAEYWDDFLVRDIQVFEQDDSSKLISHKPSDLSVRGSGLTDTIRDPFIYNPFSKSTSAVAAPVLVAGELAMFAVLLQNPMEVEVEIEDISLVTKGCGFNPSHHSIVLGPLSIQVFTLTGTPTEDGDLEVVGCKARVRNCYEQEFLIFRDEWKPSLNIKQNAVGRVRHRTSQAKHAGDDTTRFPTVEINPPIATPVNLKVIRAQPRIRVQSNSLGRSAIMLLEGESRVFDLNLVNESPDVPADFILVTAQDSVTSRLKEALSNKGLNPAEQYEIQNQLSGNPAVAIRRKGPKDSTKILEPGKVITYEVTIVGQPGLVSATVQADYAYLGSASTEVKGTFYTRQVRFPIAITVNGSVEIPRCNILPVHSDFAWMSGAAPNGTQDETGAVQTGQTDASRLSHWLQTSPQASDYCMLSLDLRNVWPQPLEIDIRARNAKALSASPEEPWQDAYTVLEALQPGHVTRVVLLVPRLFIEDLHAQVPNLETQKQFVVTTSKLSAEAEAASRESFWYREELLKCLRGTWTEESSGRHGEIDLRKGIRLSPRMVDALKMDHVDFEYVLRPCDEEADKSEAHANTAVKQIGRSHFNLKPETFATLSVKVHNHTQDTLPLLLRLQPALRHQPHNIALDLSRRFAWSGVLQRALHPAIEPGGTCVAELGVIALVQGEYEITTSVEEVKARRVTGAAKGGGASAARFERRIWHARSPCLIDAVEE</sequence>
<gene>
    <name evidence="9" type="ORF">A1O1_07367</name>
</gene>
<evidence type="ECO:0000313" key="9">
    <source>
        <dbReference type="EMBL" id="EXJ83741.1"/>
    </source>
</evidence>
<comment type="subcellular location">
    <subcellularLocation>
        <location evidence="1">Golgi apparatus</location>
    </subcellularLocation>
</comment>
<feature type="domain" description="Trs120/TRAPPC9 N-terminal" evidence="4">
    <location>
        <begin position="6"/>
        <end position="317"/>
    </location>
</feature>
<dbReference type="RefSeq" id="XP_007726427.1">
    <property type="nucleotide sequence ID" value="XM_007728237.1"/>
</dbReference>
<dbReference type="Proteomes" id="UP000019484">
    <property type="component" value="Unassembled WGS sequence"/>
</dbReference>
<dbReference type="OrthoDB" id="27962at2759"/>
<feature type="domain" description="Trs120/TRAPPC9 fourth Ig-like" evidence="8">
    <location>
        <begin position="1216"/>
        <end position="1355"/>
    </location>
</feature>
<dbReference type="InterPro" id="IPR058567">
    <property type="entry name" value="Ig_TRAPPC9_Trs120_3rd"/>
</dbReference>